<name>A0A395GMS4_9EURO</name>
<dbReference type="RefSeq" id="XP_025571107.1">
    <property type="nucleotide sequence ID" value="XM_025724040.1"/>
</dbReference>
<dbReference type="STRING" id="1448316.A0A395GMS4"/>
<dbReference type="GO" id="GO:0005789">
    <property type="term" value="C:endoplasmic reticulum membrane"/>
    <property type="evidence" value="ECO:0007669"/>
    <property type="project" value="UniProtKB-SubCell"/>
</dbReference>
<keyword evidence="5" id="KW-0256">Endoplasmic reticulum</keyword>
<evidence type="ECO:0000313" key="6">
    <source>
        <dbReference type="EMBL" id="RAK96779.1"/>
    </source>
</evidence>
<dbReference type="VEuPathDB" id="FungiDB:BO80DRAFT_496748"/>
<feature type="transmembrane region" description="Helical" evidence="5">
    <location>
        <begin position="196"/>
        <end position="215"/>
    </location>
</feature>
<dbReference type="GO" id="GO:0004671">
    <property type="term" value="F:protein C-terminal S-isoprenylcysteine carboxyl O-methyltransferase activity"/>
    <property type="evidence" value="ECO:0007669"/>
    <property type="project" value="UniProtKB-EC"/>
</dbReference>
<dbReference type="PANTHER" id="PTHR12714">
    <property type="entry name" value="PROTEIN-S ISOPRENYLCYSTEINE O-METHYLTRANSFERASE"/>
    <property type="match status" value="1"/>
</dbReference>
<dbReference type="GeneID" id="37228905"/>
<protein>
    <recommendedName>
        <fullName evidence="5">Protein-S-isoprenylcysteine O-methyltransferase</fullName>
        <ecNumber evidence="5">2.1.1.100</ecNumber>
    </recommendedName>
</protein>
<keyword evidence="5" id="KW-0949">S-adenosyl-L-methionine</keyword>
<keyword evidence="7" id="KW-1185">Reference proteome</keyword>
<keyword evidence="3 5" id="KW-1133">Transmembrane helix</keyword>
<dbReference type="OrthoDB" id="4436466at2759"/>
<dbReference type="Pfam" id="PF04140">
    <property type="entry name" value="ICMT"/>
    <property type="match status" value="1"/>
</dbReference>
<comment type="similarity">
    <text evidence="5">Belongs to the class VI-like SAM-binding methyltransferase superfamily. Isoprenylcysteine carboxyl methyltransferase family.</text>
</comment>
<keyword evidence="2 5" id="KW-0812">Transmembrane</keyword>
<dbReference type="Proteomes" id="UP000249402">
    <property type="component" value="Unassembled WGS sequence"/>
</dbReference>
<dbReference type="EC" id="2.1.1.100" evidence="5"/>
<evidence type="ECO:0000256" key="4">
    <source>
        <dbReference type="ARBA" id="ARBA00023136"/>
    </source>
</evidence>
<reference evidence="6 7" key="1">
    <citation type="submission" date="2018-02" db="EMBL/GenBank/DDBJ databases">
        <title>The genomes of Aspergillus section Nigri reveals drivers in fungal speciation.</title>
        <authorList>
            <consortium name="DOE Joint Genome Institute"/>
            <person name="Vesth T.C."/>
            <person name="Nybo J."/>
            <person name="Theobald S."/>
            <person name="Brandl J."/>
            <person name="Frisvad J.C."/>
            <person name="Nielsen K.F."/>
            <person name="Lyhne E.K."/>
            <person name="Kogle M.E."/>
            <person name="Kuo A."/>
            <person name="Riley R."/>
            <person name="Clum A."/>
            <person name="Nolan M."/>
            <person name="Lipzen A."/>
            <person name="Salamov A."/>
            <person name="Henrissat B."/>
            <person name="Wiebenga A."/>
            <person name="De vries R.P."/>
            <person name="Grigoriev I.V."/>
            <person name="Mortensen U.H."/>
            <person name="Andersen M.R."/>
            <person name="Baker S.E."/>
        </authorList>
    </citation>
    <scope>NUCLEOTIDE SEQUENCE [LARGE SCALE GENOMIC DNA]</scope>
    <source>
        <strain evidence="6 7">CBS 121593</strain>
    </source>
</reference>
<organism evidence="6 7">
    <name type="scientific">Aspergillus ibericus CBS 121593</name>
    <dbReference type="NCBI Taxonomy" id="1448316"/>
    <lineage>
        <taxon>Eukaryota</taxon>
        <taxon>Fungi</taxon>
        <taxon>Dikarya</taxon>
        <taxon>Ascomycota</taxon>
        <taxon>Pezizomycotina</taxon>
        <taxon>Eurotiomycetes</taxon>
        <taxon>Eurotiomycetidae</taxon>
        <taxon>Eurotiales</taxon>
        <taxon>Aspergillaceae</taxon>
        <taxon>Aspergillus</taxon>
        <taxon>Aspergillus subgen. Circumdati</taxon>
    </lineage>
</organism>
<gene>
    <name evidence="6" type="ORF">BO80DRAFT_496748</name>
</gene>
<keyword evidence="5" id="KW-0489">Methyltransferase</keyword>
<feature type="transmembrane region" description="Helical" evidence="5">
    <location>
        <begin position="44"/>
        <end position="70"/>
    </location>
</feature>
<feature type="transmembrane region" description="Helical" evidence="5">
    <location>
        <begin position="6"/>
        <end position="24"/>
    </location>
</feature>
<keyword evidence="4 5" id="KW-0472">Membrane</keyword>
<evidence type="ECO:0000256" key="1">
    <source>
        <dbReference type="ARBA" id="ARBA00004141"/>
    </source>
</evidence>
<evidence type="ECO:0000256" key="3">
    <source>
        <dbReference type="ARBA" id="ARBA00022989"/>
    </source>
</evidence>
<dbReference type="GO" id="GO:0032259">
    <property type="term" value="P:methylation"/>
    <property type="evidence" value="ECO:0007669"/>
    <property type="project" value="UniProtKB-KW"/>
</dbReference>
<feature type="transmembrane region" description="Helical" evidence="5">
    <location>
        <begin position="103"/>
        <end position="123"/>
    </location>
</feature>
<evidence type="ECO:0000256" key="2">
    <source>
        <dbReference type="ARBA" id="ARBA00022692"/>
    </source>
</evidence>
<proteinExistence type="inferred from homology"/>
<comment type="subcellular location">
    <subcellularLocation>
        <location evidence="5">Endoplasmic reticulum membrane</location>
        <topology evidence="5">Multi-pass membrane protein</topology>
    </subcellularLocation>
    <subcellularLocation>
        <location evidence="1">Membrane</location>
        <topology evidence="1">Multi-pass membrane protein</topology>
    </subcellularLocation>
</comment>
<dbReference type="PANTHER" id="PTHR12714:SF9">
    <property type="entry name" value="PROTEIN-S-ISOPRENYLCYSTEINE O-METHYLTRANSFERASE"/>
    <property type="match status" value="1"/>
</dbReference>
<dbReference type="EMBL" id="KZ824470">
    <property type="protein sequence ID" value="RAK96779.1"/>
    <property type="molecule type" value="Genomic_DNA"/>
</dbReference>
<sequence>MPSPSSISFSLSLLIAGYLARWSLTPPNLPAGKSNAPADRVRLIAGPINTVVTHFNSVCIIYHALLALFYTEGSNYDATGRTAASDTAYEAICPHPTNLPPHLFTWTTTTTLCLLSLALGASLRLSAFKFLGRNFTFQLSQPDTLITGGIYRFVQHPSYTGLWLVAAGYLGLIMRWDGAVACMLENSVLERLSGWGGWMVGALVSVLISSTAMRVRDEEGMLRAQFGQRWEAWHTRTARFIPSLPFHTHPIQSHPHQFTMGLLGRVTKITTIGAGATVGFFFAAVRHNEFVPMPTTDPLFQHPLYQKLNPSNNPPSYDLCVRRVPLKDIKPALLEKPGRLTEAFCAGVWSGFGYAYQRRYLSKKYEGPETASHLWTRAELRSSTYDVGTLITDHFEVVEKTPERIVVRCGDSPRKQDVRDSDGLFEMSTEVKPEQGVAEFRLKSLFFQGKGKAEGEPMPSHVLWLHKQYTKLWLETALGNIWR</sequence>
<evidence type="ECO:0000256" key="5">
    <source>
        <dbReference type="RuleBase" id="RU362022"/>
    </source>
</evidence>
<dbReference type="AlphaFoldDB" id="A0A395GMS4"/>
<dbReference type="InterPro" id="IPR007269">
    <property type="entry name" value="ICMT_MeTrfase"/>
</dbReference>
<feature type="transmembrane region" description="Helical" evidence="5">
    <location>
        <begin position="159"/>
        <end position="176"/>
    </location>
</feature>
<dbReference type="Gene3D" id="1.20.120.1630">
    <property type="match status" value="1"/>
</dbReference>
<keyword evidence="5" id="KW-0808">Transferase</keyword>
<evidence type="ECO:0000313" key="7">
    <source>
        <dbReference type="Proteomes" id="UP000249402"/>
    </source>
</evidence>
<comment type="catalytic activity">
    <reaction evidence="5">
        <text>[protein]-C-terminal S-[(2E,6E)-farnesyl]-L-cysteine + S-adenosyl-L-methionine = [protein]-C-terminal S-[(2E,6E)-farnesyl]-L-cysteine methyl ester + S-adenosyl-L-homocysteine</text>
        <dbReference type="Rhea" id="RHEA:21672"/>
        <dbReference type="Rhea" id="RHEA-COMP:12125"/>
        <dbReference type="Rhea" id="RHEA-COMP:12126"/>
        <dbReference type="ChEBI" id="CHEBI:57856"/>
        <dbReference type="ChEBI" id="CHEBI:59789"/>
        <dbReference type="ChEBI" id="CHEBI:90510"/>
        <dbReference type="ChEBI" id="CHEBI:90511"/>
        <dbReference type="EC" id="2.1.1.100"/>
    </reaction>
</comment>
<accession>A0A395GMS4</accession>